<reference evidence="1" key="1">
    <citation type="submission" date="2022-07" db="EMBL/GenBank/DDBJ databases">
        <title>Genome Sequence of Lecanicillium saksenae.</title>
        <authorList>
            <person name="Buettner E."/>
        </authorList>
    </citation>
    <scope>NUCLEOTIDE SEQUENCE</scope>
    <source>
        <strain evidence="1">VT-O1</strain>
    </source>
</reference>
<proteinExistence type="predicted"/>
<sequence>MSDKIESITPGVSVADPTTTTTATATTATTAAAAAAATTELDDDMLELLNKFPELSADDALESRREFPPPPPVYIRPFTGRKYPDSWKDNPDDPQSVRDNVKRDWVEIEKKWAARGIPSAKLWTKEKLLEEAGEAQQSASGASADRSTATCFGFNHVTVQFTVGHGMEDKAAKTDDAFVTFPKVVGVAKRYRKYIHKDEFKEYLDAGWELQDDSEAQSEWEKKRTDTREIPTDLQDFPNAESDDILAPTPEKTDEYYESCLAPVVFNDENGEPVMTVPAYFTVEQLRRADQQLEAEGSVAEKRDPARSSAKANEN</sequence>
<protein>
    <submittedName>
        <fullName evidence="1">Uncharacterized protein</fullName>
    </submittedName>
</protein>
<keyword evidence="2" id="KW-1185">Reference proteome</keyword>
<accession>A0ACC1QP05</accession>
<name>A0ACC1QP05_9HYPO</name>
<evidence type="ECO:0000313" key="1">
    <source>
        <dbReference type="EMBL" id="KAJ3483681.1"/>
    </source>
</evidence>
<dbReference type="Proteomes" id="UP001148737">
    <property type="component" value="Unassembled WGS sequence"/>
</dbReference>
<dbReference type="EMBL" id="JANAKD010001082">
    <property type="protein sequence ID" value="KAJ3483681.1"/>
    <property type="molecule type" value="Genomic_DNA"/>
</dbReference>
<organism evidence="1 2">
    <name type="scientific">Lecanicillium saksenae</name>
    <dbReference type="NCBI Taxonomy" id="468837"/>
    <lineage>
        <taxon>Eukaryota</taxon>
        <taxon>Fungi</taxon>
        <taxon>Dikarya</taxon>
        <taxon>Ascomycota</taxon>
        <taxon>Pezizomycotina</taxon>
        <taxon>Sordariomycetes</taxon>
        <taxon>Hypocreomycetidae</taxon>
        <taxon>Hypocreales</taxon>
        <taxon>Cordycipitaceae</taxon>
        <taxon>Lecanicillium</taxon>
    </lineage>
</organism>
<comment type="caution">
    <text evidence="1">The sequence shown here is derived from an EMBL/GenBank/DDBJ whole genome shotgun (WGS) entry which is preliminary data.</text>
</comment>
<gene>
    <name evidence="1" type="ORF">NLG97_g7253</name>
</gene>
<evidence type="ECO:0000313" key="2">
    <source>
        <dbReference type="Proteomes" id="UP001148737"/>
    </source>
</evidence>